<feature type="domain" description="LexA repressor DNA-binding" evidence="1">
    <location>
        <begin position="1"/>
        <end position="65"/>
    </location>
</feature>
<proteinExistence type="predicted"/>
<dbReference type="GO" id="GO:0004252">
    <property type="term" value="F:serine-type endopeptidase activity"/>
    <property type="evidence" value="ECO:0007669"/>
    <property type="project" value="InterPro"/>
</dbReference>
<organism evidence="2 3">
    <name type="scientific">Pluralibacter gergoviae</name>
    <name type="common">Enterobacter gergoviae</name>
    <dbReference type="NCBI Taxonomy" id="61647"/>
    <lineage>
        <taxon>Bacteria</taxon>
        <taxon>Pseudomonadati</taxon>
        <taxon>Pseudomonadota</taxon>
        <taxon>Gammaproteobacteria</taxon>
        <taxon>Enterobacterales</taxon>
        <taxon>Enterobacteriaceae</taxon>
        <taxon>Pluralibacter</taxon>
    </lineage>
</organism>
<dbReference type="Pfam" id="PF01726">
    <property type="entry name" value="LexA_DNA_bind"/>
    <property type="match status" value="1"/>
</dbReference>
<protein>
    <recommendedName>
        <fullName evidence="1">LexA repressor DNA-binding domain-containing protein</fullName>
    </recommendedName>
</protein>
<comment type="caution">
    <text evidence="2">The sequence shown here is derived from an EMBL/GenBank/DDBJ whole genome shotgun (WGS) entry which is preliminary data.</text>
</comment>
<dbReference type="InterPro" id="IPR036388">
    <property type="entry name" value="WH-like_DNA-bd_sf"/>
</dbReference>
<keyword evidence="3" id="KW-1185">Reference proteome</keyword>
<evidence type="ECO:0000313" key="3">
    <source>
        <dbReference type="Proteomes" id="UP000036196"/>
    </source>
</evidence>
<dbReference type="InterPro" id="IPR006199">
    <property type="entry name" value="LexA_DNA-bd_dom"/>
</dbReference>
<reference evidence="2 3" key="1">
    <citation type="submission" date="2015-05" db="EMBL/GenBank/DDBJ databases">
        <title>Genome sequences of Pluralibacter gergoviae.</title>
        <authorList>
            <person name="Greninger A.L."/>
            <person name="Miller S."/>
        </authorList>
    </citation>
    <scope>NUCLEOTIDE SEQUENCE [LARGE SCALE GENOMIC DNA]</scope>
    <source>
        <strain evidence="2 3">JS81F13</strain>
    </source>
</reference>
<dbReference type="AlphaFoldDB" id="A0A0J5KQ56"/>
<gene>
    <name evidence="2" type="ORF">ABW06_24775</name>
</gene>
<dbReference type="GO" id="GO:0006508">
    <property type="term" value="P:proteolysis"/>
    <property type="evidence" value="ECO:0007669"/>
    <property type="project" value="InterPro"/>
</dbReference>
<dbReference type="Gene3D" id="1.10.10.10">
    <property type="entry name" value="Winged helix-like DNA-binding domain superfamily/Winged helix DNA-binding domain"/>
    <property type="match status" value="1"/>
</dbReference>
<dbReference type="Proteomes" id="UP000036196">
    <property type="component" value="Unassembled WGS sequence"/>
</dbReference>
<evidence type="ECO:0000313" key="2">
    <source>
        <dbReference type="EMBL" id="KMK08159.1"/>
    </source>
</evidence>
<evidence type="ECO:0000259" key="1">
    <source>
        <dbReference type="Pfam" id="PF01726"/>
    </source>
</evidence>
<dbReference type="SUPFAM" id="SSF46785">
    <property type="entry name" value="Winged helix' DNA-binding domain"/>
    <property type="match status" value="1"/>
</dbReference>
<dbReference type="InterPro" id="IPR036390">
    <property type="entry name" value="WH_DNA-bd_sf"/>
</dbReference>
<name>A0A0J5KQ56_PLUGE</name>
<dbReference type="PATRIC" id="fig|61647.15.peg.4173"/>
<dbReference type="EMBL" id="LDZF01000048">
    <property type="protein sequence ID" value="KMK08159.1"/>
    <property type="molecule type" value="Genomic_DNA"/>
</dbReference>
<accession>A0A0J5KQ56</accession>
<sequence>MSELTNRQQQVLDMIVEYQRRNGFPPTNSELAVMMGASSHNAAADLLRALQRKGAITIIPNQSRGIVINKISGNPDGYVISLVRALVDGDEYAREHALDWLELHEENPCA</sequence>